<evidence type="ECO:0000313" key="3">
    <source>
        <dbReference type="Proteomes" id="UP000199208"/>
    </source>
</evidence>
<dbReference type="Proteomes" id="UP000199208">
    <property type="component" value="Unassembled WGS sequence"/>
</dbReference>
<dbReference type="RefSeq" id="WP_092592012.1">
    <property type="nucleotide sequence ID" value="NZ_FMWL01000015.1"/>
</dbReference>
<evidence type="ECO:0000256" key="1">
    <source>
        <dbReference type="SAM" id="SignalP"/>
    </source>
</evidence>
<gene>
    <name evidence="2" type="ORF">SAMN03080599_02504</name>
</gene>
<feature type="chain" id="PRO_5011465998" evidence="1">
    <location>
        <begin position="24"/>
        <end position="61"/>
    </location>
</feature>
<evidence type="ECO:0000313" key="2">
    <source>
        <dbReference type="EMBL" id="SCZ80893.1"/>
    </source>
</evidence>
<dbReference type="AlphaFoldDB" id="A0A1G5S3I8"/>
<accession>A0A1G5S3I8</accession>
<keyword evidence="3" id="KW-1185">Reference proteome</keyword>
<dbReference type="OrthoDB" id="1809861at2"/>
<proteinExistence type="predicted"/>
<protein>
    <submittedName>
        <fullName evidence="2">Uncharacterized protein</fullName>
    </submittedName>
</protein>
<sequence>MKKVLSLSILSLIIMASASSGFAANNVSSMATTKGGQAVAQCAQTMALGISQCLQMPECTH</sequence>
<reference evidence="2 3" key="1">
    <citation type="submission" date="2016-10" db="EMBL/GenBank/DDBJ databases">
        <authorList>
            <person name="de Groot N.N."/>
        </authorList>
    </citation>
    <scope>NUCLEOTIDE SEQUENCE [LARGE SCALE GENOMIC DNA]</scope>
    <source>
        <strain evidence="2 3">DSM 2784</strain>
    </source>
</reference>
<feature type="signal peptide" evidence="1">
    <location>
        <begin position="1"/>
        <end position="23"/>
    </location>
</feature>
<name>A0A1G5S3I8_9FIRM</name>
<keyword evidence="1" id="KW-0732">Signal</keyword>
<dbReference type="EMBL" id="FMWL01000015">
    <property type="protein sequence ID" value="SCZ80893.1"/>
    <property type="molecule type" value="Genomic_DNA"/>
</dbReference>
<organism evidence="2 3">
    <name type="scientific">Acidaminobacter hydrogenoformans DSM 2784</name>
    <dbReference type="NCBI Taxonomy" id="1120920"/>
    <lineage>
        <taxon>Bacteria</taxon>
        <taxon>Bacillati</taxon>
        <taxon>Bacillota</taxon>
        <taxon>Clostridia</taxon>
        <taxon>Peptostreptococcales</taxon>
        <taxon>Acidaminobacteraceae</taxon>
        <taxon>Acidaminobacter</taxon>
    </lineage>
</organism>